<dbReference type="PROSITE" id="PS51063">
    <property type="entry name" value="HTH_CRP_2"/>
    <property type="match status" value="1"/>
</dbReference>
<dbReference type="Gene3D" id="1.10.10.10">
    <property type="entry name" value="Winged helix-like DNA-binding domain superfamily/Winged helix DNA-binding domain"/>
    <property type="match status" value="1"/>
</dbReference>
<dbReference type="PATRIC" id="fig|1543721.4.peg.744"/>
<dbReference type="InterPro" id="IPR014710">
    <property type="entry name" value="RmlC-like_jellyroll"/>
</dbReference>
<sequence>MQTLEQFLVKSPWLEGLSVAQQQRVRETLYEQRYKAGEIIRRKGSPAEEWVGIVDGLAKISCESRSGKQISFITGIPSGSWFGEGALLKREPRRYDIVALRPSRIAFMPADTFFALLEESISFNHFLLTHFNERLGQFIGYMEYDRLLSPEARVARSLASMFNYELYPGMHYKLEISQEELGNLSGISRQRVNQALHVLQSKKILDVKYGAITVLDIEALKSYEA</sequence>
<reference evidence="6 7" key="1">
    <citation type="journal article" date="2015" name="Genome Announc.">
        <title>Complete Genome Sequence of Sedimenticola thiotaurini Strain SIP-G1, a Polyphosphate- and Polyhydroxyalkanoate-Accumulating Sulfur-Oxidizing Gammaproteobacterium Isolated from Salt Marsh Sediments.</title>
        <authorList>
            <person name="Flood B.E."/>
            <person name="Jones D.S."/>
            <person name="Bailey J.V."/>
        </authorList>
    </citation>
    <scope>NUCLEOTIDE SEQUENCE [LARGE SCALE GENOMIC DNA]</scope>
    <source>
        <strain evidence="6 7">SIP-G1</strain>
    </source>
</reference>
<dbReference type="Gene3D" id="2.60.120.10">
    <property type="entry name" value="Jelly Rolls"/>
    <property type="match status" value="1"/>
</dbReference>
<dbReference type="EMBL" id="CP011412">
    <property type="protein sequence ID" value="AKH19583.1"/>
    <property type="molecule type" value="Genomic_DNA"/>
</dbReference>
<dbReference type="SMART" id="SM00100">
    <property type="entry name" value="cNMP"/>
    <property type="match status" value="1"/>
</dbReference>
<keyword evidence="7" id="KW-1185">Reference proteome</keyword>
<accession>A0A0F7JY51</accession>
<evidence type="ECO:0000313" key="6">
    <source>
        <dbReference type="EMBL" id="AKH19583.1"/>
    </source>
</evidence>
<organism evidence="6 7">
    <name type="scientific">Sedimenticola thiotaurini</name>
    <dbReference type="NCBI Taxonomy" id="1543721"/>
    <lineage>
        <taxon>Bacteria</taxon>
        <taxon>Pseudomonadati</taxon>
        <taxon>Pseudomonadota</taxon>
        <taxon>Gammaproteobacteria</taxon>
        <taxon>Chromatiales</taxon>
        <taxon>Sedimenticolaceae</taxon>
        <taxon>Sedimenticola</taxon>
    </lineage>
</organism>
<keyword evidence="1" id="KW-0805">Transcription regulation</keyword>
<dbReference type="InterPro" id="IPR018490">
    <property type="entry name" value="cNMP-bd_dom_sf"/>
</dbReference>
<dbReference type="KEGG" id="seds:AAY24_03550"/>
<dbReference type="InterPro" id="IPR036388">
    <property type="entry name" value="WH-like_DNA-bd_sf"/>
</dbReference>
<evidence type="ECO:0000256" key="2">
    <source>
        <dbReference type="ARBA" id="ARBA00023125"/>
    </source>
</evidence>
<dbReference type="PANTHER" id="PTHR24567:SF68">
    <property type="entry name" value="DNA-BINDING TRANSCRIPTIONAL DUAL REGULATOR CRP"/>
    <property type="match status" value="1"/>
</dbReference>
<dbReference type="Proteomes" id="UP000034410">
    <property type="component" value="Chromosome"/>
</dbReference>
<dbReference type="SUPFAM" id="SSF51206">
    <property type="entry name" value="cAMP-binding domain-like"/>
    <property type="match status" value="1"/>
</dbReference>
<dbReference type="PANTHER" id="PTHR24567">
    <property type="entry name" value="CRP FAMILY TRANSCRIPTIONAL REGULATORY PROTEIN"/>
    <property type="match status" value="1"/>
</dbReference>
<dbReference type="GO" id="GO:0003700">
    <property type="term" value="F:DNA-binding transcription factor activity"/>
    <property type="evidence" value="ECO:0007669"/>
    <property type="project" value="TreeGrafter"/>
</dbReference>
<dbReference type="Pfam" id="PF13545">
    <property type="entry name" value="HTH_Crp_2"/>
    <property type="match status" value="1"/>
</dbReference>
<dbReference type="InterPro" id="IPR036390">
    <property type="entry name" value="WH_DNA-bd_sf"/>
</dbReference>
<feature type="domain" description="HTH crp-type" evidence="5">
    <location>
        <begin position="148"/>
        <end position="218"/>
    </location>
</feature>
<evidence type="ECO:0000259" key="4">
    <source>
        <dbReference type="PROSITE" id="PS50042"/>
    </source>
</evidence>
<keyword evidence="2" id="KW-0238">DNA-binding</keyword>
<keyword evidence="3" id="KW-0804">Transcription</keyword>
<dbReference type="InterPro" id="IPR000595">
    <property type="entry name" value="cNMP-bd_dom"/>
</dbReference>
<feature type="domain" description="Cyclic nucleotide-binding" evidence="4">
    <location>
        <begin position="13"/>
        <end position="134"/>
    </location>
</feature>
<name>A0A0F7JY51_9GAMM</name>
<dbReference type="InterPro" id="IPR012318">
    <property type="entry name" value="HTH_CRP"/>
</dbReference>
<protein>
    <submittedName>
        <fullName evidence="6">Crp/Fnr family transcriptional regulator</fullName>
    </submittedName>
</protein>
<dbReference type="CDD" id="cd00038">
    <property type="entry name" value="CAP_ED"/>
    <property type="match status" value="1"/>
</dbReference>
<evidence type="ECO:0000256" key="1">
    <source>
        <dbReference type="ARBA" id="ARBA00023015"/>
    </source>
</evidence>
<dbReference type="GO" id="GO:0005829">
    <property type="term" value="C:cytosol"/>
    <property type="evidence" value="ECO:0007669"/>
    <property type="project" value="TreeGrafter"/>
</dbReference>
<dbReference type="GO" id="GO:0003677">
    <property type="term" value="F:DNA binding"/>
    <property type="evidence" value="ECO:0007669"/>
    <property type="project" value="UniProtKB-KW"/>
</dbReference>
<evidence type="ECO:0000256" key="3">
    <source>
        <dbReference type="ARBA" id="ARBA00023163"/>
    </source>
</evidence>
<dbReference type="Pfam" id="PF00027">
    <property type="entry name" value="cNMP_binding"/>
    <property type="match status" value="1"/>
</dbReference>
<evidence type="ECO:0000259" key="5">
    <source>
        <dbReference type="PROSITE" id="PS51063"/>
    </source>
</evidence>
<dbReference type="PROSITE" id="PS50042">
    <property type="entry name" value="CNMP_BINDING_3"/>
    <property type="match status" value="1"/>
</dbReference>
<dbReference type="InterPro" id="IPR050397">
    <property type="entry name" value="Env_Response_Regulators"/>
</dbReference>
<gene>
    <name evidence="6" type="ORF">AAY24_03550</name>
</gene>
<dbReference type="SUPFAM" id="SSF46785">
    <property type="entry name" value="Winged helix' DNA-binding domain"/>
    <property type="match status" value="1"/>
</dbReference>
<evidence type="ECO:0000313" key="7">
    <source>
        <dbReference type="Proteomes" id="UP000034410"/>
    </source>
</evidence>
<dbReference type="AlphaFoldDB" id="A0A0F7JY51"/>
<dbReference type="RefSeq" id="WP_046858519.1">
    <property type="nucleotide sequence ID" value="NZ_CP011412.1"/>
</dbReference>
<dbReference type="OrthoDB" id="6881322at2"/>
<proteinExistence type="predicted"/>